<reference evidence="3" key="2">
    <citation type="submission" date="2023-06" db="EMBL/GenBank/DDBJ databases">
        <authorList>
            <consortium name="Lawrence Berkeley National Laboratory"/>
            <person name="Haridas S."/>
            <person name="Hensen N."/>
            <person name="Bonometti L."/>
            <person name="Westerberg I."/>
            <person name="Brannstrom I.O."/>
            <person name="Guillou S."/>
            <person name="Cros-Aarteil S."/>
            <person name="Calhoun S."/>
            <person name="Kuo A."/>
            <person name="Mondo S."/>
            <person name="Pangilinan J."/>
            <person name="Riley R."/>
            <person name="Labutti K."/>
            <person name="Andreopoulos B."/>
            <person name="Lipzen A."/>
            <person name="Chen C."/>
            <person name="Yanf M."/>
            <person name="Daum C."/>
            <person name="Ng V."/>
            <person name="Clum A."/>
            <person name="Steindorff A."/>
            <person name="Ohm R."/>
            <person name="Martin F."/>
            <person name="Silar P."/>
            <person name="Natvig D."/>
            <person name="Lalanne C."/>
            <person name="Gautier V."/>
            <person name="Ament-Velasquez S.L."/>
            <person name="Kruys A."/>
            <person name="Hutchinson M.I."/>
            <person name="Powell A.J."/>
            <person name="Barry K."/>
            <person name="Miller A.N."/>
            <person name="Grigoriev I.V."/>
            <person name="Debuchy R."/>
            <person name="Gladieux P."/>
            <person name="Thoren M.H."/>
            <person name="Johannesson H."/>
        </authorList>
    </citation>
    <scope>NUCLEOTIDE SEQUENCE</scope>
    <source>
        <strain evidence="3">CBS 560.94</strain>
    </source>
</reference>
<gene>
    <name evidence="3" type="ORF">B0H65DRAFT_407703</name>
</gene>
<keyword evidence="4" id="KW-1185">Reference proteome</keyword>
<sequence>KKCWVKECSFAGSKGDVNLHLKDVHKFVECTEAACEYVGPNKDAIYSHGRHFHTGKMKCTFAGCDWEGTTGYFTDYHKDQHGPIYKCPERNCPFKQSPTLLAIHVRYKHRRADFTVELARKCGVVEQANNDGESERGISDDADDAHAADDDMDSG</sequence>
<dbReference type="RefSeq" id="XP_062678080.1">
    <property type="nucleotide sequence ID" value="XM_062823815.1"/>
</dbReference>
<feature type="domain" description="C2H2-type" evidence="2">
    <location>
        <begin position="28"/>
        <end position="53"/>
    </location>
</feature>
<name>A0AAE0MPG6_9PEZI</name>
<feature type="compositionally biased region" description="Basic and acidic residues" evidence="1">
    <location>
        <begin position="133"/>
        <end position="149"/>
    </location>
</feature>
<feature type="domain" description="C2H2-type" evidence="2">
    <location>
        <begin position="57"/>
        <end position="81"/>
    </location>
</feature>
<dbReference type="SMART" id="SM00355">
    <property type="entry name" value="ZnF_C2H2"/>
    <property type="match status" value="4"/>
</dbReference>
<evidence type="ECO:0000256" key="1">
    <source>
        <dbReference type="SAM" id="MobiDB-lite"/>
    </source>
</evidence>
<dbReference type="AlphaFoldDB" id="A0AAE0MPG6"/>
<evidence type="ECO:0000313" key="4">
    <source>
        <dbReference type="Proteomes" id="UP001278500"/>
    </source>
</evidence>
<feature type="domain" description="C2H2-type" evidence="2">
    <location>
        <begin position="85"/>
        <end position="109"/>
    </location>
</feature>
<protein>
    <recommendedName>
        <fullName evidence="2">C2H2-type domain-containing protein</fullName>
    </recommendedName>
</protein>
<feature type="non-terminal residue" evidence="3">
    <location>
        <position position="1"/>
    </location>
</feature>
<feature type="region of interest" description="Disordered" evidence="1">
    <location>
        <begin position="129"/>
        <end position="155"/>
    </location>
</feature>
<organism evidence="3 4">
    <name type="scientific">Neurospora tetraspora</name>
    <dbReference type="NCBI Taxonomy" id="94610"/>
    <lineage>
        <taxon>Eukaryota</taxon>
        <taxon>Fungi</taxon>
        <taxon>Dikarya</taxon>
        <taxon>Ascomycota</taxon>
        <taxon>Pezizomycotina</taxon>
        <taxon>Sordariomycetes</taxon>
        <taxon>Sordariomycetidae</taxon>
        <taxon>Sordariales</taxon>
        <taxon>Sordariaceae</taxon>
        <taxon>Neurospora</taxon>
    </lineage>
</organism>
<dbReference type="EMBL" id="JAUEPP010000007">
    <property type="protein sequence ID" value="KAK3338720.1"/>
    <property type="molecule type" value="Genomic_DNA"/>
</dbReference>
<reference evidence="3" key="1">
    <citation type="journal article" date="2023" name="Mol. Phylogenet. Evol.">
        <title>Genome-scale phylogeny and comparative genomics of the fungal order Sordariales.</title>
        <authorList>
            <person name="Hensen N."/>
            <person name="Bonometti L."/>
            <person name="Westerberg I."/>
            <person name="Brannstrom I.O."/>
            <person name="Guillou S."/>
            <person name="Cros-Aarteil S."/>
            <person name="Calhoun S."/>
            <person name="Haridas S."/>
            <person name="Kuo A."/>
            <person name="Mondo S."/>
            <person name="Pangilinan J."/>
            <person name="Riley R."/>
            <person name="LaButti K."/>
            <person name="Andreopoulos B."/>
            <person name="Lipzen A."/>
            <person name="Chen C."/>
            <person name="Yan M."/>
            <person name="Daum C."/>
            <person name="Ng V."/>
            <person name="Clum A."/>
            <person name="Steindorff A."/>
            <person name="Ohm R.A."/>
            <person name="Martin F."/>
            <person name="Silar P."/>
            <person name="Natvig D.O."/>
            <person name="Lalanne C."/>
            <person name="Gautier V."/>
            <person name="Ament-Velasquez S.L."/>
            <person name="Kruys A."/>
            <person name="Hutchinson M.I."/>
            <person name="Powell A.J."/>
            <person name="Barry K."/>
            <person name="Miller A.N."/>
            <person name="Grigoriev I.V."/>
            <person name="Debuchy R."/>
            <person name="Gladieux P."/>
            <person name="Hiltunen Thoren M."/>
            <person name="Johannesson H."/>
        </authorList>
    </citation>
    <scope>NUCLEOTIDE SEQUENCE</scope>
    <source>
        <strain evidence="3">CBS 560.94</strain>
    </source>
</reference>
<dbReference type="GeneID" id="87860969"/>
<evidence type="ECO:0000313" key="3">
    <source>
        <dbReference type="EMBL" id="KAK3338720.1"/>
    </source>
</evidence>
<feature type="domain" description="C2H2-type" evidence="2">
    <location>
        <begin position="1"/>
        <end position="25"/>
    </location>
</feature>
<comment type="caution">
    <text evidence="3">The sequence shown here is derived from an EMBL/GenBank/DDBJ whole genome shotgun (WGS) entry which is preliminary data.</text>
</comment>
<proteinExistence type="predicted"/>
<dbReference type="InterPro" id="IPR013087">
    <property type="entry name" value="Znf_C2H2_type"/>
</dbReference>
<accession>A0AAE0MPG6</accession>
<evidence type="ECO:0000259" key="2">
    <source>
        <dbReference type="SMART" id="SM00355"/>
    </source>
</evidence>
<dbReference type="Proteomes" id="UP001278500">
    <property type="component" value="Unassembled WGS sequence"/>
</dbReference>
<feature type="non-terminal residue" evidence="3">
    <location>
        <position position="155"/>
    </location>
</feature>